<accession>A0ABS5LPZ8</accession>
<keyword evidence="2" id="KW-1185">Reference proteome</keyword>
<organism evidence="1 2">
    <name type="scientific">Comamonas brasiliensis</name>
    <dbReference type="NCBI Taxonomy" id="1812482"/>
    <lineage>
        <taxon>Bacteria</taxon>
        <taxon>Pseudomonadati</taxon>
        <taxon>Pseudomonadota</taxon>
        <taxon>Betaproteobacteria</taxon>
        <taxon>Burkholderiales</taxon>
        <taxon>Comamonadaceae</taxon>
        <taxon>Comamonas</taxon>
    </lineage>
</organism>
<comment type="caution">
    <text evidence="1">The sequence shown here is derived from an EMBL/GenBank/DDBJ whole genome shotgun (WGS) entry which is preliminary data.</text>
</comment>
<evidence type="ECO:0000313" key="1">
    <source>
        <dbReference type="EMBL" id="MBS3018570.1"/>
    </source>
</evidence>
<dbReference type="Proteomes" id="UP001647436">
    <property type="component" value="Unassembled WGS sequence"/>
</dbReference>
<dbReference type="EMBL" id="JAANES010000001">
    <property type="protein sequence ID" value="MBS3018570.1"/>
    <property type="molecule type" value="Genomic_DNA"/>
</dbReference>
<gene>
    <name evidence="1" type="ORF">DJFAAGMI_01302</name>
</gene>
<reference evidence="1 2" key="1">
    <citation type="submission" date="2020-03" db="EMBL/GenBank/DDBJ databases">
        <title>The role of nitrogen metabolism on polyethylene biodegradation.</title>
        <authorList>
            <person name="Peixoto J."/>
            <person name="Vizzotto C.S."/>
            <person name="Ramos A."/>
            <person name="Alves G."/>
            <person name="Steindorff A."/>
            <person name="Kruger R."/>
        </authorList>
    </citation>
    <scope>NUCLEOTIDE SEQUENCE [LARGE SCALE GENOMIC DNA]</scope>
    <source>
        <strain evidence="1 2">PE63</strain>
    </source>
</reference>
<sequence>MMEWILMLSLNLLSGVPGEVRDMSLSTISGFTSKQSCETAGNKLAERAIALVGKQREREGIASNTRKSMPAINYECILISK</sequence>
<protein>
    <submittedName>
        <fullName evidence="1">Uncharacterized protein</fullName>
    </submittedName>
</protein>
<name>A0ABS5LPZ8_9BURK</name>
<evidence type="ECO:0000313" key="2">
    <source>
        <dbReference type="Proteomes" id="UP001647436"/>
    </source>
</evidence>
<proteinExistence type="predicted"/>